<feature type="transmembrane region" description="Helical" evidence="6">
    <location>
        <begin position="751"/>
        <end position="773"/>
    </location>
</feature>
<evidence type="ECO:0000256" key="5">
    <source>
        <dbReference type="ARBA" id="ARBA00023136"/>
    </source>
</evidence>
<dbReference type="OrthoDB" id="9814290at2"/>
<feature type="domain" description="Cytochrome c assembly protein" evidence="7">
    <location>
        <begin position="779"/>
        <end position="983"/>
    </location>
</feature>
<protein>
    <submittedName>
        <fullName evidence="9">Cytochrome C biogenesis protein</fullName>
    </submittedName>
</protein>
<dbReference type="AlphaFoldDB" id="A0A399T6B6"/>
<evidence type="ECO:0000313" key="10">
    <source>
        <dbReference type="Proteomes" id="UP000265926"/>
    </source>
</evidence>
<dbReference type="InterPro" id="IPR007816">
    <property type="entry name" value="ResB-like_domain"/>
</dbReference>
<feature type="transmembrane region" description="Helical" evidence="6">
    <location>
        <begin position="889"/>
        <end position="910"/>
    </location>
</feature>
<evidence type="ECO:0000256" key="1">
    <source>
        <dbReference type="ARBA" id="ARBA00004141"/>
    </source>
</evidence>
<evidence type="ECO:0000256" key="2">
    <source>
        <dbReference type="ARBA" id="ARBA00022692"/>
    </source>
</evidence>
<comment type="subcellular location">
    <subcellularLocation>
        <location evidence="1">Membrane</location>
        <topology evidence="1">Multi-pass membrane protein</topology>
    </subcellularLocation>
</comment>
<keyword evidence="10" id="KW-1185">Reference proteome</keyword>
<feature type="transmembrane region" description="Helical" evidence="6">
    <location>
        <begin position="49"/>
        <end position="66"/>
    </location>
</feature>
<keyword evidence="3" id="KW-0201">Cytochrome c-type biogenesis</keyword>
<dbReference type="GO" id="GO:0005886">
    <property type="term" value="C:plasma membrane"/>
    <property type="evidence" value="ECO:0007669"/>
    <property type="project" value="TreeGrafter"/>
</dbReference>
<evidence type="ECO:0000313" key="9">
    <source>
        <dbReference type="EMBL" id="RIJ50709.1"/>
    </source>
</evidence>
<keyword evidence="4 6" id="KW-1133">Transmembrane helix</keyword>
<feature type="transmembrane region" description="Helical" evidence="6">
    <location>
        <begin position="466"/>
        <end position="482"/>
    </location>
</feature>
<name>A0A399T6B6_9BACT</name>
<evidence type="ECO:0000259" key="8">
    <source>
        <dbReference type="Pfam" id="PF05140"/>
    </source>
</evidence>
<dbReference type="PANTHER" id="PTHR30071:SF1">
    <property type="entry name" value="CYTOCHROME B_B6 PROTEIN-RELATED"/>
    <property type="match status" value="1"/>
</dbReference>
<feature type="transmembrane region" description="Helical" evidence="6">
    <location>
        <begin position="78"/>
        <end position="98"/>
    </location>
</feature>
<feature type="domain" description="ResB-like" evidence="8">
    <location>
        <begin position="74"/>
        <end position="116"/>
    </location>
</feature>
<evidence type="ECO:0000256" key="4">
    <source>
        <dbReference type="ARBA" id="ARBA00022989"/>
    </source>
</evidence>
<feature type="transmembrane region" description="Helical" evidence="6">
    <location>
        <begin position="995"/>
        <end position="1014"/>
    </location>
</feature>
<dbReference type="Pfam" id="PF05140">
    <property type="entry name" value="ResB"/>
    <property type="match status" value="2"/>
</dbReference>
<gene>
    <name evidence="9" type="ORF">D1614_01915</name>
</gene>
<dbReference type="GO" id="GO:0017004">
    <property type="term" value="P:cytochrome complex assembly"/>
    <property type="evidence" value="ECO:0007669"/>
    <property type="project" value="UniProtKB-KW"/>
</dbReference>
<feature type="transmembrane region" description="Helical" evidence="6">
    <location>
        <begin position="428"/>
        <end position="445"/>
    </location>
</feature>
<evidence type="ECO:0000259" key="7">
    <source>
        <dbReference type="Pfam" id="PF01578"/>
    </source>
</evidence>
<organism evidence="9 10">
    <name type="scientific">Maribellus luteus</name>
    <dbReference type="NCBI Taxonomy" id="2305463"/>
    <lineage>
        <taxon>Bacteria</taxon>
        <taxon>Pseudomonadati</taxon>
        <taxon>Bacteroidota</taxon>
        <taxon>Bacteroidia</taxon>
        <taxon>Marinilabiliales</taxon>
        <taxon>Prolixibacteraceae</taxon>
        <taxon>Maribellus</taxon>
    </lineage>
</organism>
<feature type="transmembrane region" description="Helical" evidence="6">
    <location>
        <begin position="785"/>
        <end position="801"/>
    </location>
</feature>
<feature type="transmembrane region" description="Helical" evidence="6">
    <location>
        <begin position="719"/>
        <end position="739"/>
    </location>
</feature>
<evidence type="ECO:0000256" key="6">
    <source>
        <dbReference type="SAM" id="Phobius"/>
    </source>
</evidence>
<evidence type="ECO:0000256" key="3">
    <source>
        <dbReference type="ARBA" id="ARBA00022748"/>
    </source>
</evidence>
<dbReference type="RefSeq" id="WP_119436177.1">
    <property type="nucleotide sequence ID" value="NZ_QWGR01000001.1"/>
</dbReference>
<reference evidence="9 10" key="1">
    <citation type="submission" date="2018-08" db="EMBL/GenBank/DDBJ databases">
        <title>Pallidiluteibacterium maritimus gen. nov., sp. nov., isolated from coastal sediment.</title>
        <authorList>
            <person name="Zhou L.Y."/>
        </authorList>
    </citation>
    <scope>NUCLEOTIDE SEQUENCE [LARGE SCALE GENOMIC DNA]</scope>
    <source>
        <strain evidence="9 10">XSD2</strain>
    </source>
</reference>
<comment type="caution">
    <text evidence="9">The sequence shown here is derived from an EMBL/GenBank/DDBJ whole genome shotgun (WGS) entry which is preliminary data.</text>
</comment>
<feature type="transmembrane region" description="Helical" evidence="6">
    <location>
        <begin position="808"/>
        <end position="828"/>
    </location>
</feature>
<dbReference type="Pfam" id="PF01578">
    <property type="entry name" value="Cytochrom_C_asm"/>
    <property type="match status" value="1"/>
</dbReference>
<accession>A0A399T6B6</accession>
<feature type="transmembrane region" description="Helical" evidence="6">
    <location>
        <begin position="930"/>
        <end position="948"/>
    </location>
</feature>
<feature type="domain" description="ResB-like" evidence="8">
    <location>
        <begin position="338"/>
        <end position="414"/>
    </location>
</feature>
<dbReference type="Proteomes" id="UP000265926">
    <property type="component" value="Unassembled WGS sequence"/>
</dbReference>
<dbReference type="EMBL" id="QWGR01000001">
    <property type="protein sequence ID" value="RIJ50709.1"/>
    <property type="molecule type" value="Genomic_DNA"/>
</dbReference>
<feature type="transmembrane region" description="Helical" evidence="6">
    <location>
        <begin position="7"/>
        <end position="29"/>
    </location>
</feature>
<dbReference type="InterPro" id="IPR002541">
    <property type="entry name" value="Cyt_c_assembly"/>
</dbReference>
<feature type="transmembrane region" description="Helical" evidence="6">
    <location>
        <begin position="840"/>
        <end position="868"/>
    </location>
</feature>
<sequence>MKKFLSFIFSMFFTGILLVVFAVAIGYATFIENDYGTITAKILIYNSKWFEILMIVLTINLIGSIFKYELFTRKKWTVLLFHLSFIVILIGAAITRYYGYEGSMHIREGESTDFIVSEANYVTIKAKSGNETVETEKEVKFSPYTANSFSETIEVGGQSIHIKNEVFMPSAAENLVVDPSGEPIVSLIAVYNGVRADFNLRQGDLKHFGPISVGFEAAKKVNVQLKLVDGSIVLVSSDTIQASQMNESQSELIPADSAVAVNNQKVYTLNGLNFAVKQFLQKGKTQLVYQQAQRGAPTTDAIKTILSSGDESKELVVYGQNGTVGDFYTTHINGTEISISYGAKIIQLPFAIYLEDFQLERYPGSNSPSSYASEVVLKDGSYEMPYRIFMNNILKHKGYRFFQSSYDTDEKGTILSVNSDKAGTSVTYFGYLIMALGMVLTLFNRNSRFKRLLKASAKLAAERKKLMVMLAAGILLSFPAHSQSTAYTDMDKDHVKAFEELLVQSRKGRVEPVSTIASEILRKVAKETSWKGLSATEVFLDMQANPEKWKNIPVIKVANPELRKMLGAQGKYASLNSIVVPREMGGYKLNKMVQEAYAKKSNQRNKLDKEVINVDERVNILMRVFTDGFLNVFPIPGDENHKWISINETHEMESDDAAFAHQTIQAYFNSVASKDWATANQLLTNLKTYQQKYGAKISPSPTKVKLEVLYNQLNIFGKLAKIFMFTGLILLVLQLVTLFNPKIQLRWLKNLALIFIFILFVAETAGLGIRWYISEHAPWSNGYESMIFISWATCLGGLIFAKRSEITLSLTSVLAGLTLLVAGMSWMSPEITNLVPVLQSYWLIIHVAIITASYGFLGISALLGFLNLVLMIFKNKNNAQRINLTIRELVNIIQISLIIGVLMLIIGSFLGGVWANESWGRYWGWDPKETWALVTVIVYTFITHMHRIPGLRGNFAMSTAAVLAISSVLMTYFGVNYYLSGLHSYAQGEPAPIPSGVYVAIIVVAIVVVAAYMAEKVKPTPAEELEE</sequence>
<proteinExistence type="predicted"/>
<dbReference type="GO" id="GO:0020037">
    <property type="term" value="F:heme binding"/>
    <property type="evidence" value="ECO:0007669"/>
    <property type="project" value="InterPro"/>
</dbReference>
<keyword evidence="5 6" id="KW-0472">Membrane</keyword>
<feature type="transmembrane region" description="Helical" evidence="6">
    <location>
        <begin position="955"/>
        <end position="975"/>
    </location>
</feature>
<keyword evidence="2 6" id="KW-0812">Transmembrane</keyword>
<dbReference type="PANTHER" id="PTHR30071">
    <property type="entry name" value="HEME EXPORTER PROTEIN C"/>
    <property type="match status" value="1"/>
</dbReference>
<dbReference type="InterPro" id="IPR045062">
    <property type="entry name" value="Cyt_c_biogenesis_CcsA/CcmC"/>
</dbReference>